<comment type="caution">
    <text evidence="3">The sequence shown here is derived from an EMBL/GenBank/DDBJ whole genome shotgun (WGS) entry which is preliminary data.</text>
</comment>
<dbReference type="GO" id="GO:0004252">
    <property type="term" value="F:serine-type endopeptidase activity"/>
    <property type="evidence" value="ECO:0007669"/>
    <property type="project" value="InterPro"/>
</dbReference>
<dbReference type="Pfam" id="PF10502">
    <property type="entry name" value="Peptidase_S26"/>
    <property type="match status" value="1"/>
</dbReference>
<evidence type="ECO:0000313" key="3">
    <source>
        <dbReference type="EMBL" id="GAJ17728.1"/>
    </source>
</evidence>
<evidence type="ECO:0000259" key="2">
    <source>
        <dbReference type="Pfam" id="PF10502"/>
    </source>
</evidence>
<feature type="domain" description="Peptidase S26" evidence="2">
    <location>
        <begin position="44"/>
        <end position="98"/>
    </location>
</feature>
<proteinExistence type="predicted"/>
<accession>X1UJU5</accession>
<name>X1UJU5_9ZZZZ</name>
<evidence type="ECO:0000256" key="1">
    <source>
        <dbReference type="ARBA" id="ARBA00022801"/>
    </source>
</evidence>
<dbReference type="PROSITE" id="PS00761">
    <property type="entry name" value="SPASE_I_3"/>
    <property type="match status" value="1"/>
</dbReference>
<feature type="non-terminal residue" evidence="3">
    <location>
        <position position="1"/>
    </location>
</feature>
<dbReference type="GO" id="GO:0016020">
    <property type="term" value="C:membrane"/>
    <property type="evidence" value="ECO:0007669"/>
    <property type="project" value="InterPro"/>
</dbReference>
<keyword evidence="1" id="KW-0378">Hydrolase</keyword>
<dbReference type="InterPro" id="IPR036286">
    <property type="entry name" value="LexA/Signal_pep-like_sf"/>
</dbReference>
<dbReference type="InterPro" id="IPR019758">
    <property type="entry name" value="Pept_S26A_signal_pept_1_CS"/>
</dbReference>
<sequence length="130" mass="14471">PQVKIFGLGKLALSHIAVFRDIHYIAKKSGSSSERGRATEGNPFTLGKDKFFVLGDNSPNSEDGRWWRRRGKGNNGLSYEPGIVPRDYLVGKALFVYWPSGFKLFGRDPFGVIPNIGQMRFIHGGSSKNQ</sequence>
<dbReference type="SUPFAM" id="SSF51306">
    <property type="entry name" value="LexA/Signal peptidase"/>
    <property type="match status" value="1"/>
</dbReference>
<dbReference type="EMBL" id="BARW01039068">
    <property type="protein sequence ID" value="GAJ17728.1"/>
    <property type="molecule type" value="Genomic_DNA"/>
</dbReference>
<dbReference type="CDD" id="cd06530">
    <property type="entry name" value="S26_SPase_I"/>
    <property type="match status" value="1"/>
</dbReference>
<dbReference type="InterPro" id="IPR019533">
    <property type="entry name" value="Peptidase_S26"/>
</dbReference>
<organism evidence="3">
    <name type="scientific">marine sediment metagenome</name>
    <dbReference type="NCBI Taxonomy" id="412755"/>
    <lineage>
        <taxon>unclassified sequences</taxon>
        <taxon>metagenomes</taxon>
        <taxon>ecological metagenomes</taxon>
    </lineage>
</organism>
<dbReference type="GO" id="GO:0006465">
    <property type="term" value="P:signal peptide processing"/>
    <property type="evidence" value="ECO:0007669"/>
    <property type="project" value="InterPro"/>
</dbReference>
<gene>
    <name evidence="3" type="ORF">S12H4_59682</name>
</gene>
<protein>
    <recommendedName>
        <fullName evidence="2">Peptidase S26 domain-containing protein</fullName>
    </recommendedName>
</protein>
<dbReference type="Gene3D" id="2.10.109.10">
    <property type="entry name" value="Umud Fragment, subunit A"/>
    <property type="match status" value="1"/>
</dbReference>
<reference evidence="3" key="1">
    <citation type="journal article" date="2014" name="Front. Microbiol.">
        <title>High frequency of phylogenetically diverse reductive dehalogenase-homologous genes in deep subseafloor sedimentary metagenomes.</title>
        <authorList>
            <person name="Kawai M."/>
            <person name="Futagami T."/>
            <person name="Toyoda A."/>
            <person name="Takaki Y."/>
            <person name="Nishi S."/>
            <person name="Hori S."/>
            <person name="Arai W."/>
            <person name="Tsubouchi T."/>
            <person name="Morono Y."/>
            <person name="Uchiyama I."/>
            <person name="Ito T."/>
            <person name="Fujiyama A."/>
            <person name="Inagaki F."/>
            <person name="Takami H."/>
        </authorList>
    </citation>
    <scope>NUCLEOTIDE SEQUENCE</scope>
    <source>
        <strain evidence="3">Expedition CK06-06</strain>
    </source>
</reference>
<dbReference type="AlphaFoldDB" id="X1UJU5"/>